<comment type="caution">
    <text evidence="1">The sequence shown here is derived from an EMBL/GenBank/DDBJ whole genome shotgun (WGS) entry which is preliminary data.</text>
</comment>
<accession>A0A550BXV2</accession>
<evidence type="ECO:0000313" key="1">
    <source>
        <dbReference type="EMBL" id="TRM57356.1"/>
    </source>
</evidence>
<gene>
    <name evidence="1" type="ORF">BD626DRAFT_574668</name>
</gene>
<organism evidence="1 2">
    <name type="scientific">Schizophyllum amplum</name>
    <dbReference type="NCBI Taxonomy" id="97359"/>
    <lineage>
        <taxon>Eukaryota</taxon>
        <taxon>Fungi</taxon>
        <taxon>Dikarya</taxon>
        <taxon>Basidiomycota</taxon>
        <taxon>Agaricomycotina</taxon>
        <taxon>Agaricomycetes</taxon>
        <taxon>Agaricomycetidae</taxon>
        <taxon>Agaricales</taxon>
        <taxon>Schizophyllaceae</taxon>
        <taxon>Schizophyllum</taxon>
    </lineage>
</organism>
<proteinExistence type="predicted"/>
<keyword evidence="2" id="KW-1185">Reference proteome</keyword>
<dbReference type="AlphaFoldDB" id="A0A550BXV2"/>
<name>A0A550BXV2_9AGAR</name>
<dbReference type="Proteomes" id="UP000320762">
    <property type="component" value="Unassembled WGS sequence"/>
</dbReference>
<protein>
    <submittedName>
        <fullName evidence="1">Uncharacterized protein</fullName>
    </submittedName>
</protein>
<dbReference type="EMBL" id="VDMD01000049">
    <property type="protein sequence ID" value="TRM57356.1"/>
    <property type="molecule type" value="Genomic_DNA"/>
</dbReference>
<reference evidence="1 2" key="1">
    <citation type="journal article" date="2019" name="New Phytol.">
        <title>Comparative genomics reveals unique wood-decay strategies and fruiting body development in the Schizophyllaceae.</title>
        <authorList>
            <person name="Almasi E."/>
            <person name="Sahu N."/>
            <person name="Krizsan K."/>
            <person name="Balint B."/>
            <person name="Kovacs G.M."/>
            <person name="Kiss B."/>
            <person name="Cseklye J."/>
            <person name="Drula E."/>
            <person name="Henrissat B."/>
            <person name="Nagy I."/>
            <person name="Chovatia M."/>
            <person name="Adam C."/>
            <person name="LaButti K."/>
            <person name="Lipzen A."/>
            <person name="Riley R."/>
            <person name="Grigoriev I.V."/>
            <person name="Nagy L.G."/>
        </authorList>
    </citation>
    <scope>NUCLEOTIDE SEQUENCE [LARGE SCALE GENOMIC DNA]</scope>
    <source>
        <strain evidence="1 2">NL-1724</strain>
    </source>
</reference>
<sequence>MCRICNFANCTSAELLTEVLRTGKTYDELREEYKTELAALNEQYRKKAMFDLRMKNLEELCPEVFATDEEGNVGQLTVKA</sequence>
<evidence type="ECO:0000313" key="2">
    <source>
        <dbReference type="Proteomes" id="UP000320762"/>
    </source>
</evidence>